<evidence type="ECO:0000256" key="3">
    <source>
        <dbReference type="ARBA" id="ARBA00022692"/>
    </source>
</evidence>
<dbReference type="EMBL" id="QAPF01000155">
    <property type="protein sequence ID" value="TEA14657.1"/>
    <property type="molecule type" value="Genomic_DNA"/>
</dbReference>
<dbReference type="Proteomes" id="UP000295604">
    <property type="component" value="Unassembled WGS sequence"/>
</dbReference>
<dbReference type="GO" id="GO:0022857">
    <property type="term" value="F:transmembrane transporter activity"/>
    <property type="evidence" value="ECO:0007669"/>
    <property type="project" value="TreeGrafter"/>
</dbReference>
<dbReference type="AlphaFoldDB" id="A0A4R8TB75"/>
<evidence type="ECO:0000313" key="7">
    <source>
        <dbReference type="EMBL" id="TEA14657.1"/>
    </source>
</evidence>
<evidence type="ECO:0000313" key="8">
    <source>
        <dbReference type="Proteomes" id="UP000295604"/>
    </source>
</evidence>
<reference evidence="7 8" key="1">
    <citation type="submission" date="2018-11" db="EMBL/GenBank/DDBJ databases">
        <title>Genome sequence and assembly of Colletotrichum sidae.</title>
        <authorList>
            <person name="Gan P."/>
            <person name="Shirasu K."/>
        </authorList>
    </citation>
    <scope>NUCLEOTIDE SEQUENCE [LARGE SCALE GENOMIC DNA]</scope>
    <source>
        <strain evidence="7 8">CBS 518.97</strain>
    </source>
</reference>
<comment type="subcellular location">
    <subcellularLocation>
        <location evidence="1">Membrane</location>
        <topology evidence="1">Multi-pass membrane protein</topology>
    </subcellularLocation>
</comment>
<evidence type="ECO:0000256" key="5">
    <source>
        <dbReference type="ARBA" id="ARBA00023136"/>
    </source>
</evidence>
<name>A0A4R8TB75_9PEZI</name>
<evidence type="ECO:0000256" key="4">
    <source>
        <dbReference type="ARBA" id="ARBA00022989"/>
    </source>
</evidence>
<protein>
    <submittedName>
        <fullName evidence="7">Putative transporter</fullName>
    </submittedName>
</protein>
<dbReference type="GO" id="GO:0016020">
    <property type="term" value="C:membrane"/>
    <property type="evidence" value="ECO:0007669"/>
    <property type="project" value="UniProtKB-SubCell"/>
</dbReference>
<gene>
    <name evidence="7" type="ORF">C8034_v003122</name>
</gene>
<keyword evidence="5 6" id="KW-0472">Membrane</keyword>
<accession>A0A4R8TB75</accession>
<evidence type="ECO:0000256" key="1">
    <source>
        <dbReference type="ARBA" id="ARBA00004141"/>
    </source>
</evidence>
<evidence type="ECO:0000256" key="6">
    <source>
        <dbReference type="SAM" id="Phobius"/>
    </source>
</evidence>
<keyword evidence="8" id="KW-1185">Reference proteome</keyword>
<keyword evidence="2" id="KW-0813">Transport</keyword>
<organism evidence="7 8">
    <name type="scientific">Colletotrichum sidae</name>
    <dbReference type="NCBI Taxonomy" id="1347389"/>
    <lineage>
        <taxon>Eukaryota</taxon>
        <taxon>Fungi</taxon>
        <taxon>Dikarya</taxon>
        <taxon>Ascomycota</taxon>
        <taxon>Pezizomycotina</taxon>
        <taxon>Sordariomycetes</taxon>
        <taxon>Hypocreomycetidae</taxon>
        <taxon>Glomerellales</taxon>
        <taxon>Glomerellaceae</taxon>
        <taxon>Colletotrichum</taxon>
        <taxon>Colletotrichum orbiculare species complex</taxon>
    </lineage>
</organism>
<evidence type="ECO:0000256" key="2">
    <source>
        <dbReference type="ARBA" id="ARBA00022448"/>
    </source>
</evidence>
<feature type="transmembrane region" description="Helical" evidence="6">
    <location>
        <begin position="109"/>
        <end position="130"/>
    </location>
</feature>
<comment type="caution">
    <text evidence="7">The sequence shown here is derived from an EMBL/GenBank/DDBJ whole genome shotgun (WGS) entry which is preliminary data.</text>
</comment>
<dbReference type="PANTHER" id="PTHR43791">
    <property type="entry name" value="PERMEASE-RELATED"/>
    <property type="match status" value="1"/>
</dbReference>
<keyword evidence="4 6" id="KW-1133">Transmembrane helix</keyword>
<dbReference type="PANTHER" id="PTHR43791:SF103">
    <property type="entry name" value="MAJOR FACILITATOR SUPERFAMILY (MFS) PROFILE DOMAIN-CONTAINING PROTEIN-RELATED"/>
    <property type="match status" value="1"/>
</dbReference>
<sequence>MAVSYLFQFLDKPALSYTAVFLNHANHVKAVERVQENMTGIKSDTFKWNQCVEALTDISAQIAKRRRPRLRLHRHPRAWASAPSTRCAGNIIGPRLFFEREAPSYKSDFLAMLICYGIGVATCFVVRFYLVRENRRRDDAGDVLRRSVEDHVPLNLLDKTDKEIPQFRYVYRVNMTPQSRQVLKHLCIVLQAANHHNFQ</sequence>
<proteinExistence type="predicted"/>
<keyword evidence="3 6" id="KW-0812">Transmembrane</keyword>